<comment type="pathway">
    <text evidence="2">Metabolic intermediate metabolism; propanoyl-CoA degradation; succinyl-CoA from propanoyl-CoA: step 1/3.</text>
</comment>
<dbReference type="EC" id="6.4.1.3" evidence="3"/>
<evidence type="ECO:0000256" key="4">
    <source>
        <dbReference type="ARBA" id="ARBA00022598"/>
    </source>
</evidence>
<dbReference type="Proteomes" id="UP000321934">
    <property type="component" value="Chromosome"/>
</dbReference>
<dbReference type="GO" id="GO:0016042">
    <property type="term" value="P:lipid catabolic process"/>
    <property type="evidence" value="ECO:0007669"/>
    <property type="project" value="UniProtKB-KW"/>
</dbReference>
<dbReference type="SUPFAM" id="SSF51246">
    <property type="entry name" value="Rudiment single hybrid motif"/>
    <property type="match status" value="1"/>
</dbReference>
<keyword evidence="10" id="KW-0442">Lipid degradation</keyword>
<evidence type="ECO:0000313" key="19">
    <source>
        <dbReference type="EMBL" id="QED23913.1"/>
    </source>
</evidence>
<evidence type="ECO:0000256" key="6">
    <source>
        <dbReference type="ARBA" id="ARBA00022741"/>
    </source>
</evidence>
<dbReference type="OrthoDB" id="9763189at2"/>
<dbReference type="InterPro" id="IPR005479">
    <property type="entry name" value="CPAse_ATP-bd"/>
</dbReference>
<dbReference type="PANTHER" id="PTHR18866">
    <property type="entry name" value="CARBOXYLASE:PYRUVATE/ACETYL-COA/PROPIONYL-COA CARBOXYLASE"/>
    <property type="match status" value="1"/>
</dbReference>
<evidence type="ECO:0000313" key="20">
    <source>
        <dbReference type="Proteomes" id="UP000321934"/>
    </source>
</evidence>
<evidence type="ECO:0000259" key="18">
    <source>
        <dbReference type="PROSITE" id="PS50979"/>
    </source>
</evidence>
<evidence type="ECO:0000256" key="9">
    <source>
        <dbReference type="ARBA" id="ARBA00022946"/>
    </source>
</evidence>
<dbReference type="InterPro" id="IPR011054">
    <property type="entry name" value="Rudment_hybrid_motif"/>
</dbReference>
<dbReference type="SUPFAM" id="SSF51230">
    <property type="entry name" value="Single hybrid motif"/>
    <property type="match status" value="1"/>
</dbReference>
<dbReference type="AlphaFoldDB" id="A0A5B8XF55"/>
<dbReference type="FunFam" id="2.40.50.100:FF:000003">
    <property type="entry name" value="Acetyl-CoA carboxylase biotin carboxyl carrier protein"/>
    <property type="match status" value="1"/>
</dbReference>
<evidence type="ECO:0000256" key="10">
    <source>
        <dbReference type="ARBA" id="ARBA00022963"/>
    </source>
</evidence>
<dbReference type="NCBIfam" id="NF006367">
    <property type="entry name" value="PRK08591.1"/>
    <property type="match status" value="1"/>
</dbReference>
<evidence type="ECO:0000256" key="13">
    <source>
        <dbReference type="ARBA" id="ARBA00023267"/>
    </source>
</evidence>
<dbReference type="FunFam" id="3.30.470.20:FF:000028">
    <property type="entry name" value="Methylcrotonoyl-CoA carboxylase subunit alpha, mitochondrial"/>
    <property type="match status" value="1"/>
</dbReference>
<dbReference type="InterPro" id="IPR011764">
    <property type="entry name" value="Biotin_carboxylation_dom"/>
</dbReference>
<dbReference type="InterPro" id="IPR050856">
    <property type="entry name" value="Biotin_carboxylase_complex"/>
</dbReference>
<dbReference type="InterPro" id="IPR000089">
    <property type="entry name" value="Biotin_lipoyl"/>
</dbReference>
<dbReference type="Pfam" id="PF02786">
    <property type="entry name" value="CPSase_L_D2"/>
    <property type="match status" value="1"/>
</dbReference>
<feature type="domain" description="Biotin carboxylation" evidence="18">
    <location>
        <begin position="6"/>
        <end position="454"/>
    </location>
</feature>
<dbReference type="SUPFAM" id="SSF56059">
    <property type="entry name" value="Glutathione synthetase ATP-binding domain-like"/>
    <property type="match status" value="1"/>
</dbReference>
<accession>A0A5B8XF55</accession>
<comment type="catalytic activity">
    <reaction evidence="14">
        <text>propanoyl-CoA + hydrogencarbonate + ATP = (S)-methylmalonyl-CoA + ADP + phosphate + H(+)</text>
        <dbReference type="Rhea" id="RHEA:23720"/>
        <dbReference type="ChEBI" id="CHEBI:15378"/>
        <dbReference type="ChEBI" id="CHEBI:17544"/>
        <dbReference type="ChEBI" id="CHEBI:30616"/>
        <dbReference type="ChEBI" id="CHEBI:43474"/>
        <dbReference type="ChEBI" id="CHEBI:57327"/>
        <dbReference type="ChEBI" id="CHEBI:57392"/>
        <dbReference type="ChEBI" id="CHEBI:456216"/>
        <dbReference type="EC" id="6.4.1.3"/>
    </reaction>
    <physiologicalReaction direction="left-to-right" evidence="14">
        <dbReference type="Rhea" id="RHEA:23721"/>
    </physiologicalReaction>
</comment>
<dbReference type="CDD" id="cd06850">
    <property type="entry name" value="biotinyl_domain"/>
    <property type="match status" value="1"/>
</dbReference>
<comment type="cofactor">
    <cofactor evidence="1">
        <name>biotin</name>
        <dbReference type="ChEBI" id="CHEBI:57586"/>
    </cofactor>
</comment>
<reference evidence="19 20" key="1">
    <citation type="journal article" date="2019" name="ISME J.">
        <title>Deianiraea, an extracellular bacterium associated with the ciliate Paramecium, suggests an alternative scenario for the evolution of Rickettsiales.</title>
        <authorList>
            <person name="Castelli M."/>
            <person name="Sabaneyeva E."/>
            <person name="Lanzoni O."/>
            <person name="Lebedeva N."/>
            <person name="Floriano A.M."/>
            <person name="Gaiarsa S."/>
            <person name="Benken K."/>
            <person name="Modeo L."/>
            <person name="Bandi C."/>
            <person name="Potekhin A."/>
            <person name="Sassera D."/>
            <person name="Petroni G."/>
        </authorList>
    </citation>
    <scope>NUCLEOTIDE SEQUENCE [LARGE SCALE GENOMIC DNA]</scope>
    <source>
        <strain evidence="19">CyL4-1</strain>
    </source>
</reference>
<dbReference type="FunFam" id="3.40.50.20:FF:000010">
    <property type="entry name" value="Propionyl-CoA carboxylase subunit alpha"/>
    <property type="match status" value="1"/>
</dbReference>
<dbReference type="InterPro" id="IPR005481">
    <property type="entry name" value="BC-like_N"/>
</dbReference>
<keyword evidence="13" id="KW-0092">Biotin</keyword>
<evidence type="ECO:0000256" key="7">
    <source>
        <dbReference type="ARBA" id="ARBA00022840"/>
    </source>
</evidence>
<keyword evidence="4" id="KW-0436">Ligase</keyword>
<keyword evidence="7 15" id="KW-0067">ATP-binding</keyword>
<dbReference type="Pfam" id="PF00364">
    <property type="entry name" value="Biotin_lipoyl"/>
    <property type="match status" value="1"/>
</dbReference>
<dbReference type="RefSeq" id="WP_146821403.1">
    <property type="nucleotide sequence ID" value="NZ_CP029077.1"/>
</dbReference>
<evidence type="ECO:0000256" key="5">
    <source>
        <dbReference type="ARBA" id="ARBA00022723"/>
    </source>
</evidence>
<dbReference type="GO" id="GO:0046872">
    <property type="term" value="F:metal ion binding"/>
    <property type="evidence" value="ECO:0007669"/>
    <property type="project" value="UniProtKB-KW"/>
</dbReference>
<organism evidence="19 20">
    <name type="scientific">Candidatus Deianiraea vastatrix</name>
    <dbReference type="NCBI Taxonomy" id="2163644"/>
    <lineage>
        <taxon>Bacteria</taxon>
        <taxon>Pseudomonadati</taxon>
        <taxon>Pseudomonadota</taxon>
        <taxon>Alphaproteobacteria</taxon>
        <taxon>Rickettsiales</taxon>
        <taxon>Candidatus Deianiraeaceae</taxon>
        <taxon>Candidatus Deianiraea</taxon>
    </lineage>
</organism>
<dbReference type="PROSITE" id="PS50979">
    <property type="entry name" value="BC"/>
    <property type="match status" value="1"/>
</dbReference>
<evidence type="ECO:0000256" key="11">
    <source>
        <dbReference type="ARBA" id="ARBA00023098"/>
    </source>
</evidence>
<dbReference type="InterPro" id="IPR011761">
    <property type="entry name" value="ATP-grasp"/>
</dbReference>
<name>A0A5B8XF55_9RICK</name>
<evidence type="ECO:0000256" key="3">
    <source>
        <dbReference type="ARBA" id="ARBA00013050"/>
    </source>
</evidence>
<dbReference type="PROSITE" id="PS00866">
    <property type="entry name" value="CPSASE_1"/>
    <property type="match status" value="1"/>
</dbReference>
<evidence type="ECO:0000259" key="16">
    <source>
        <dbReference type="PROSITE" id="PS50968"/>
    </source>
</evidence>
<dbReference type="InterPro" id="IPR011053">
    <property type="entry name" value="Single_hybrid_motif"/>
</dbReference>
<evidence type="ECO:0000256" key="8">
    <source>
        <dbReference type="ARBA" id="ARBA00022842"/>
    </source>
</evidence>
<dbReference type="Pfam" id="PF02785">
    <property type="entry name" value="Biotin_carb_C"/>
    <property type="match status" value="1"/>
</dbReference>
<dbReference type="Pfam" id="PF00289">
    <property type="entry name" value="Biotin_carb_N"/>
    <property type="match status" value="1"/>
</dbReference>
<dbReference type="InterPro" id="IPR001882">
    <property type="entry name" value="Biotin_BS"/>
</dbReference>
<evidence type="ECO:0000256" key="14">
    <source>
        <dbReference type="ARBA" id="ARBA00049495"/>
    </source>
</evidence>
<dbReference type="SUPFAM" id="SSF52440">
    <property type="entry name" value="PreATP-grasp domain"/>
    <property type="match status" value="1"/>
</dbReference>
<feature type="domain" description="Lipoyl-binding" evidence="16">
    <location>
        <begin position="595"/>
        <end position="670"/>
    </location>
</feature>
<dbReference type="InterPro" id="IPR041265">
    <property type="entry name" value="PCC_BT"/>
</dbReference>
<dbReference type="EMBL" id="CP029077">
    <property type="protein sequence ID" value="QED23913.1"/>
    <property type="molecule type" value="Genomic_DNA"/>
</dbReference>
<dbReference type="SMART" id="SM00878">
    <property type="entry name" value="Biotin_carb_C"/>
    <property type="match status" value="1"/>
</dbReference>
<dbReference type="Gene3D" id="3.30.470.20">
    <property type="entry name" value="ATP-grasp fold, B domain"/>
    <property type="match status" value="1"/>
</dbReference>
<dbReference type="Pfam" id="PF18140">
    <property type="entry name" value="PCC_BT"/>
    <property type="match status" value="1"/>
</dbReference>
<dbReference type="PANTHER" id="PTHR18866:SF33">
    <property type="entry name" value="METHYLCROTONOYL-COA CARBOXYLASE SUBUNIT ALPHA, MITOCHONDRIAL-RELATED"/>
    <property type="match status" value="1"/>
</dbReference>
<dbReference type="PROSITE" id="PS50975">
    <property type="entry name" value="ATP_GRASP"/>
    <property type="match status" value="1"/>
</dbReference>
<dbReference type="GO" id="GO:0004658">
    <property type="term" value="F:propionyl-CoA carboxylase activity"/>
    <property type="evidence" value="ECO:0007669"/>
    <property type="project" value="UniProtKB-EC"/>
</dbReference>
<dbReference type="GO" id="GO:0005524">
    <property type="term" value="F:ATP binding"/>
    <property type="evidence" value="ECO:0007669"/>
    <property type="project" value="UniProtKB-UniRule"/>
</dbReference>
<keyword evidence="8" id="KW-0460">Magnesium</keyword>
<proteinExistence type="predicted"/>
<feature type="domain" description="ATP-grasp" evidence="17">
    <location>
        <begin position="125"/>
        <end position="322"/>
    </location>
</feature>
<keyword evidence="12" id="KW-0464">Manganese</keyword>
<evidence type="ECO:0000256" key="1">
    <source>
        <dbReference type="ARBA" id="ARBA00001953"/>
    </source>
</evidence>
<dbReference type="PROSITE" id="PS50968">
    <property type="entry name" value="BIOTINYL_LIPOYL"/>
    <property type="match status" value="1"/>
</dbReference>
<keyword evidence="5" id="KW-0479">Metal-binding</keyword>
<dbReference type="UniPathway" id="UPA00945">
    <property type="reaction ID" value="UER00908"/>
</dbReference>
<dbReference type="InterPro" id="IPR016185">
    <property type="entry name" value="PreATP-grasp_dom_sf"/>
</dbReference>
<dbReference type="PROSITE" id="PS00188">
    <property type="entry name" value="BIOTIN"/>
    <property type="match status" value="1"/>
</dbReference>
<evidence type="ECO:0000256" key="12">
    <source>
        <dbReference type="ARBA" id="ARBA00023211"/>
    </source>
</evidence>
<evidence type="ECO:0000256" key="15">
    <source>
        <dbReference type="PROSITE-ProRule" id="PRU00409"/>
    </source>
</evidence>
<keyword evidence="6 15" id="KW-0547">Nucleotide-binding</keyword>
<dbReference type="Gene3D" id="2.40.50.100">
    <property type="match status" value="1"/>
</dbReference>
<protein>
    <recommendedName>
        <fullName evidence="3">propionyl-CoA carboxylase</fullName>
        <ecNumber evidence="3">6.4.1.3</ecNumber>
    </recommendedName>
</protein>
<gene>
    <name evidence="19" type="ORF">Deia_01132</name>
</gene>
<dbReference type="Gene3D" id="3.30.700.30">
    <property type="match status" value="1"/>
</dbReference>
<sequence length="674" mass="75455">MSNNSKIHTILIANRGEIAVRVIETAKKMGIKTVAIYSDVDAQAKFVQKADVAIPIGGITSRESYLDIEKVIKACKMSGANAVHPGYGFLSEKSEFVERCAKEGIIFVGPSAKSMEMMGDKITSKETAKKAGVNVVPGFLGIIDGKDHAEKIASEIGFPVIIKASAGGGGKGMKIVYDIKDLWASVESAKNEAKNAFGDDRLFIEKYIERPHHIEIQLIADKHGNVVCLGERECSIQRFNQKVIEESPSPSISEKTRSQMYEQSVKLAKECGYFSAGTIEFVMDGKENFYFLEMNTRLQVEHPVTEYVTGKDLVQLMIKIAEGEKLPFTQDEIKINGWSMEARICAEDPSKGFMPSIGRISHYKEPREIHNVKFRIDSGVLEGSEISPYYDSMIAKVITHGSTRAEAIESMKKTLGQFELAGISTNINLVEDIIRNKDFKDGKISTWFIKENYPDGFKGIELSDDGKISIIAAIIKLYITNEAKRWKTSGQFALTRDPDDRVLYIKIGDEQHKIRYSEKENGDIAMYINNIELDFSSNYKYGDTILKVTIKGEDKYIKILHLFEGSAKINYQGSQSLVQFFPRHIGEYTKHMPIIDTNKKPDNFESPITGMLVKLCINEGDKVLAGQELCVIEAMKMENVIRAEFDTTIRKIHKEKGAMLSVGDLVIDFDNTQK</sequence>
<dbReference type="FunFam" id="3.30.1490.20:FF:000003">
    <property type="entry name" value="acetyl-CoA carboxylase isoform X1"/>
    <property type="match status" value="1"/>
</dbReference>
<dbReference type="InterPro" id="IPR005482">
    <property type="entry name" value="Biotin_COase_C"/>
</dbReference>
<evidence type="ECO:0000259" key="17">
    <source>
        <dbReference type="PROSITE" id="PS50975"/>
    </source>
</evidence>
<dbReference type="PROSITE" id="PS00867">
    <property type="entry name" value="CPSASE_2"/>
    <property type="match status" value="1"/>
</dbReference>
<keyword evidence="9" id="KW-0809">Transit peptide</keyword>
<keyword evidence="11" id="KW-0443">Lipid metabolism</keyword>
<evidence type="ECO:0000256" key="2">
    <source>
        <dbReference type="ARBA" id="ARBA00005060"/>
    </source>
</evidence>
<keyword evidence="20" id="KW-1185">Reference proteome</keyword>